<dbReference type="RefSeq" id="WP_145845839.1">
    <property type="nucleotide sequence ID" value="NZ_CP042239.1"/>
</dbReference>
<name>A0A518RE19_9SPHN</name>
<dbReference type="KEGG" id="ssua:FPZ54_06410"/>
<evidence type="ECO:0000313" key="3">
    <source>
        <dbReference type="Proteomes" id="UP000318055"/>
    </source>
</evidence>
<dbReference type="EMBL" id="CP042239">
    <property type="protein sequence ID" value="QDX25688.1"/>
    <property type="molecule type" value="Genomic_DNA"/>
</dbReference>
<dbReference type="AlphaFoldDB" id="A0A518RE19"/>
<protein>
    <submittedName>
        <fullName evidence="2">SH3 domain-containing protein</fullName>
    </submittedName>
</protein>
<dbReference type="Pfam" id="PF08239">
    <property type="entry name" value="SH3_3"/>
    <property type="match status" value="1"/>
</dbReference>
<gene>
    <name evidence="2" type="ORF">FPZ54_06410</name>
</gene>
<reference evidence="2 3" key="1">
    <citation type="submission" date="2019-07" db="EMBL/GenBank/DDBJ databases">
        <title>Sphingomonas alkalisoli sp. nov., isolated from rhizosphere soil of Suaedae salsa.</title>
        <authorList>
            <person name="Zhang H."/>
            <person name="Xu L."/>
            <person name="Zhang J.-X."/>
            <person name="Sun J.-Q."/>
        </authorList>
    </citation>
    <scope>NUCLEOTIDE SEQUENCE [LARGE SCALE GENOMIC DNA]</scope>
    <source>
        <strain evidence="2 3">XS-10</strain>
    </source>
</reference>
<dbReference type="InterPro" id="IPR003646">
    <property type="entry name" value="SH3-like_bac-type"/>
</dbReference>
<evidence type="ECO:0000259" key="1">
    <source>
        <dbReference type="Pfam" id="PF08239"/>
    </source>
</evidence>
<keyword evidence="3" id="KW-1185">Reference proteome</keyword>
<organism evidence="2 3">
    <name type="scientific">Sphingomonas suaedae</name>
    <dbReference type="NCBI Taxonomy" id="2599297"/>
    <lineage>
        <taxon>Bacteria</taxon>
        <taxon>Pseudomonadati</taxon>
        <taxon>Pseudomonadota</taxon>
        <taxon>Alphaproteobacteria</taxon>
        <taxon>Sphingomonadales</taxon>
        <taxon>Sphingomonadaceae</taxon>
        <taxon>Sphingomonas</taxon>
    </lineage>
</organism>
<dbReference type="Proteomes" id="UP000318055">
    <property type="component" value="Chromosome"/>
</dbReference>
<proteinExistence type="predicted"/>
<sequence length="403" mass="45146">MADDPFDPFKEQKRLKRLIDDAMGGSARRFIEEEQKRRRLLDQAMGGSIQRILEEEQKRLKLLDQSTISKAAQEAMTAQENFKRAFMPYNIGAIQQYIQAEDIRRKSFDVGSLASAKAFQDNISSAMATLDEPYSEFSKHMRELGVFDRIAEQQSALLRASAGINSHIEAASKAMRGAIPSIREISASLGVQSTLAQQMRRMSEQFSQLDEVMLTSGIRESAVWEAMRDTYGFGNQTSVSQAFLEISTKLDQPSGDGKSFGIYDAWQLVQFLWFVFSAYAMIAGWGDYTEQDRAGDEATANAVERIEIRQRMSDVETAIAKASALAEMTRINALPRAFVPEAANVRAAPEQKAKRIARLSANTMLAIEEKNGRWLRVIYADTFTEELAEGWVWGGSVELLADD</sequence>
<dbReference type="Gene3D" id="2.30.30.40">
    <property type="entry name" value="SH3 Domains"/>
    <property type="match status" value="1"/>
</dbReference>
<accession>A0A518RE19</accession>
<feature type="domain" description="SH3b" evidence="1">
    <location>
        <begin position="342"/>
        <end position="397"/>
    </location>
</feature>
<evidence type="ECO:0000313" key="2">
    <source>
        <dbReference type="EMBL" id="QDX25688.1"/>
    </source>
</evidence>